<proteinExistence type="predicted"/>
<organism evidence="1 2">
    <name type="scientific">Micromonospora zingiberis</name>
    <dbReference type="NCBI Taxonomy" id="2053011"/>
    <lineage>
        <taxon>Bacteria</taxon>
        <taxon>Bacillati</taxon>
        <taxon>Actinomycetota</taxon>
        <taxon>Actinomycetes</taxon>
        <taxon>Micromonosporales</taxon>
        <taxon>Micromonosporaceae</taxon>
        <taxon>Micromonospora</taxon>
    </lineage>
</organism>
<comment type="caution">
    <text evidence="1">The sequence shown here is derived from an EMBL/GenBank/DDBJ whole genome shotgun (WGS) entry which is preliminary data.</text>
</comment>
<keyword evidence="2" id="KW-1185">Reference proteome</keyword>
<dbReference type="EMBL" id="SJJR01000027">
    <property type="protein sequence ID" value="TCB90756.1"/>
    <property type="molecule type" value="Genomic_DNA"/>
</dbReference>
<evidence type="ECO:0000313" key="2">
    <source>
        <dbReference type="Proteomes" id="UP000292274"/>
    </source>
</evidence>
<sequence length="326" mass="36377">MSGQRSWVEEFAEQLRAPARGNEDYPPVFRPLTQGPGVRQRRAFDPALKNFARGFVAGDPDFADPTLGARWRAARRVAMHQVLSAVAYSEWGAQLVLRGSVLMRGWFGDQAREPGDLDFVVTPPELMITDGRADELFTGIVAEVRRQPATREGVRVAADEVSTAHIWTYERAPGRRLMFPWYAPGLPPGTIQLDAVFNETLPEPPEPTGVPVAPGHAPVVVNAVGPEQSLVWKLLWLATDCYPQGKDLYDAVLLAERVTVSWQRVQEALATEPGKFNVVDFGPDTLHLLGVDWDEFIDHHPEFAGTERESWYERLAVALRPSYDAR</sequence>
<gene>
    <name evidence="1" type="ORF">E0H26_26565</name>
</gene>
<name>A0A4R0G3G0_9ACTN</name>
<dbReference type="Proteomes" id="UP000292274">
    <property type="component" value="Unassembled WGS sequence"/>
</dbReference>
<reference evidence="1 2" key="1">
    <citation type="submission" date="2019-02" db="EMBL/GenBank/DDBJ databases">
        <title>Jishengella sp. nov., isolated from a root of Zingiber montanum.</title>
        <authorList>
            <person name="Kuncharoen N."/>
            <person name="Kudo T."/>
            <person name="Masahiro Y."/>
            <person name="Ohkuma M."/>
            <person name="Tanasupawat S."/>
        </authorList>
    </citation>
    <scope>NUCLEOTIDE SEQUENCE [LARGE SCALE GENOMIC DNA]</scope>
    <source>
        <strain evidence="1 2">PLAI 1-1</strain>
    </source>
</reference>
<keyword evidence="1" id="KW-0808">Transferase</keyword>
<evidence type="ECO:0000313" key="1">
    <source>
        <dbReference type="EMBL" id="TCB90756.1"/>
    </source>
</evidence>
<dbReference type="InterPro" id="IPR014942">
    <property type="entry name" value="AbiEii"/>
</dbReference>
<protein>
    <submittedName>
        <fullName evidence="1">Nucleotidyl transferase AbiEii/AbiGii toxin family protein</fullName>
    </submittedName>
</protein>
<accession>A0A4R0G3G0</accession>
<dbReference type="Pfam" id="PF08843">
    <property type="entry name" value="AbiEii"/>
    <property type="match status" value="1"/>
</dbReference>
<dbReference type="OrthoDB" id="279684at2"/>
<dbReference type="RefSeq" id="WP_131308562.1">
    <property type="nucleotide sequence ID" value="NZ_SJJR01000027.1"/>
</dbReference>
<dbReference type="AlphaFoldDB" id="A0A4R0G3G0"/>
<dbReference type="GO" id="GO:0016740">
    <property type="term" value="F:transferase activity"/>
    <property type="evidence" value="ECO:0007669"/>
    <property type="project" value="UniProtKB-KW"/>
</dbReference>